<protein>
    <submittedName>
        <fullName evidence="1">Uncharacterized protein</fullName>
    </submittedName>
</protein>
<evidence type="ECO:0000313" key="1">
    <source>
        <dbReference type="EMBL" id="SHF47696.1"/>
    </source>
</evidence>
<sequence length="273" mass="31118">MSHRIYLYHVNYPGEAADEDLMMVEIGYGLPVFLHPLLVGEGLIGGNNYNIHTPGKNSGLFYPAETGIENLKRFYNFIEKHQSELIERPEEFTIAKARIFDYLVKLDQDYFNLDAWDVFNTNTESHHEQATDLLEDIQNNNLVITKAMDSADPGHLKLSLFSRDSAPGFENFKEFLNHPDFDYGWGVFDHSEATSDVEIFEENGLWGLKDQKGNLIGAVFYFLDFKTSVGNINKCLINNFTSPTSGEIDNVVPSVNIPFIFHTFCFISSPFDF</sequence>
<accession>A0A1M5BZ54</accession>
<dbReference type="AlphaFoldDB" id="A0A1M5BZ54"/>
<name>A0A1M5BZ54_9SPHI</name>
<dbReference type="EMBL" id="FQUQ01000002">
    <property type="protein sequence ID" value="SHF47696.1"/>
    <property type="molecule type" value="Genomic_DNA"/>
</dbReference>
<keyword evidence="2" id="KW-1185">Reference proteome</keyword>
<dbReference type="Proteomes" id="UP000184287">
    <property type="component" value="Unassembled WGS sequence"/>
</dbReference>
<gene>
    <name evidence="1" type="ORF">SAMN04488522_1021418</name>
</gene>
<proteinExistence type="predicted"/>
<evidence type="ECO:0000313" key="2">
    <source>
        <dbReference type="Proteomes" id="UP000184287"/>
    </source>
</evidence>
<dbReference type="STRING" id="288992.SAMN04488522_1021418"/>
<reference evidence="2" key="1">
    <citation type="submission" date="2016-11" db="EMBL/GenBank/DDBJ databases">
        <authorList>
            <person name="Varghese N."/>
            <person name="Submissions S."/>
        </authorList>
    </citation>
    <scope>NUCLEOTIDE SEQUENCE [LARGE SCALE GENOMIC DNA]</scope>
    <source>
        <strain evidence="2">DSM 16990</strain>
    </source>
</reference>
<organism evidence="1 2">
    <name type="scientific">Pedobacter caeni</name>
    <dbReference type="NCBI Taxonomy" id="288992"/>
    <lineage>
        <taxon>Bacteria</taxon>
        <taxon>Pseudomonadati</taxon>
        <taxon>Bacteroidota</taxon>
        <taxon>Sphingobacteriia</taxon>
        <taxon>Sphingobacteriales</taxon>
        <taxon>Sphingobacteriaceae</taxon>
        <taxon>Pedobacter</taxon>
    </lineage>
</organism>